<dbReference type="SUPFAM" id="SSF103481">
    <property type="entry name" value="Multidrug resistance efflux transporter EmrE"/>
    <property type="match status" value="2"/>
</dbReference>
<dbReference type="InterPro" id="IPR037185">
    <property type="entry name" value="EmrE-like"/>
</dbReference>
<dbReference type="PANTHER" id="PTHR22911:SF137">
    <property type="entry name" value="SOLUTE CARRIER FAMILY 35 MEMBER G2-RELATED"/>
    <property type="match status" value="1"/>
</dbReference>
<dbReference type="PANTHER" id="PTHR22911">
    <property type="entry name" value="ACYL-MALONYL CONDENSING ENZYME-RELATED"/>
    <property type="match status" value="1"/>
</dbReference>
<feature type="transmembrane region" description="Helical" evidence="1">
    <location>
        <begin position="152"/>
        <end position="171"/>
    </location>
</feature>
<evidence type="ECO:0000259" key="2">
    <source>
        <dbReference type="Pfam" id="PF00892"/>
    </source>
</evidence>
<dbReference type="Pfam" id="PF00892">
    <property type="entry name" value="EamA"/>
    <property type="match status" value="2"/>
</dbReference>
<keyword evidence="1" id="KW-0472">Membrane</keyword>
<evidence type="ECO:0000256" key="1">
    <source>
        <dbReference type="SAM" id="Phobius"/>
    </source>
</evidence>
<feature type="transmembrane region" description="Helical" evidence="1">
    <location>
        <begin position="183"/>
        <end position="204"/>
    </location>
</feature>
<dbReference type="EMBL" id="MGEP01000040">
    <property type="protein sequence ID" value="OGL86899.1"/>
    <property type="molecule type" value="Genomic_DNA"/>
</dbReference>
<feature type="transmembrane region" description="Helical" evidence="1">
    <location>
        <begin position="64"/>
        <end position="84"/>
    </location>
</feature>
<name>A0A1F7V8R9_9BACT</name>
<organism evidence="3 4">
    <name type="scientific">Candidatus Uhrbacteria bacterium RIFCSPLOWO2_02_FULL_48_12</name>
    <dbReference type="NCBI Taxonomy" id="1802407"/>
    <lineage>
        <taxon>Bacteria</taxon>
        <taxon>Candidatus Uhriibacteriota</taxon>
    </lineage>
</organism>
<feature type="transmembrane region" description="Helical" evidence="1">
    <location>
        <begin position="216"/>
        <end position="234"/>
    </location>
</feature>
<dbReference type="Proteomes" id="UP000178723">
    <property type="component" value="Unassembled WGS sequence"/>
</dbReference>
<feature type="transmembrane region" description="Helical" evidence="1">
    <location>
        <begin position="117"/>
        <end position="140"/>
    </location>
</feature>
<gene>
    <name evidence="3" type="ORF">A3I40_04195</name>
</gene>
<dbReference type="AlphaFoldDB" id="A0A1F7V8R9"/>
<feature type="domain" description="EamA" evidence="2">
    <location>
        <begin position="150"/>
        <end position="285"/>
    </location>
</feature>
<feature type="transmembrane region" description="Helical" evidence="1">
    <location>
        <begin position="91"/>
        <end position="111"/>
    </location>
</feature>
<dbReference type="Gene3D" id="1.10.3730.20">
    <property type="match status" value="1"/>
</dbReference>
<dbReference type="GO" id="GO:0016020">
    <property type="term" value="C:membrane"/>
    <property type="evidence" value="ECO:0007669"/>
    <property type="project" value="InterPro"/>
</dbReference>
<feature type="transmembrane region" description="Helical" evidence="1">
    <location>
        <begin position="6"/>
        <end position="23"/>
    </location>
</feature>
<feature type="transmembrane region" description="Helical" evidence="1">
    <location>
        <begin position="240"/>
        <end position="260"/>
    </location>
</feature>
<sequence length="290" mass="31205">MTAAGIALAFLALLGWGFGDFSIQRSTRAVGVWKSLFFIGILGAVIFLPSAISDIQTLSADNFWLLAFLSVVVIATAIVNFKAFRVGKIAIVAPLMGLELPLTVALGIFIHGERLSLGQLVLSFMVFLGIVLATVEFEALGRERKYLIERGVFLGLFTAVGLALTNFLVGVASQTISPLFTVWFTHTIVALAALGVLIVRGEFYALRQRFSEYKKIILAAGILDNTAWLAYSFATTYIPIAIATTISEGYVALAALLGLLLNHEKLHRHQMAGVIISIAGILILSFVSGV</sequence>
<feature type="transmembrane region" description="Helical" evidence="1">
    <location>
        <begin position="35"/>
        <end position="52"/>
    </location>
</feature>
<evidence type="ECO:0000313" key="3">
    <source>
        <dbReference type="EMBL" id="OGL86899.1"/>
    </source>
</evidence>
<accession>A0A1F7V8R9</accession>
<keyword evidence="1" id="KW-1133">Transmembrane helix</keyword>
<comment type="caution">
    <text evidence="3">The sequence shown here is derived from an EMBL/GenBank/DDBJ whole genome shotgun (WGS) entry which is preliminary data.</text>
</comment>
<keyword evidence="1" id="KW-0812">Transmembrane</keyword>
<feature type="transmembrane region" description="Helical" evidence="1">
    <location>
        <begin position="272"/>
        <end position="289"/>
    </location>
</feature>
<dbReference type="InterPro" id="IPR000620">
    <property type="entry name" value="EamA_dom"/>
</dbReference>
<proteinExistence type="predicted"/>
<evidence type="ECO:0000313" key="4">
    <source>
        <dbReference type="Proteomes" id="UP000178723"/>
    </source>
</evidence>
<dbReference type="STRING" id="1802407.A3I40_04195"/>
<protein>
    <recommendedName>
        <fullName evidence="2">EamA domain-containing protein</fullName>
    </recommendedName>
</protein>
<reference evidence="3 4" key="1">
    <citation type="journal article" date="2016" name="Nat. Commun.">
        <title>Thousands of microbial genomes shed light on interconnected biogeochemical processes in an aquifer system.</title>
        <authorList>
            <person name="Anantharaman K."/>
            <person name="Brown C.T."/>
            <person name="Hug L.A."/>
            <person name="Sharon I."/>
            <person name="Castelle C.J."/>
            <person name="Probst A.J."/>
            <person name="Thomas B.C."/>
            <person name="Singh A."/>
            <person name="Wilkins M.J."/>
            <person name="Karaoz U."/>
            <person name="Brodie E.L."/>
            <person name="Williams K.H."/>
            <person name="Hubbard S.S."/>
            <person name="Banfield J.F."/>
        </authorList>
    </citation>
    <scope>NUCLEOTIDE SEQUENCE [LARGE SCALE GENOMIC DNA]</scope>
</reference>
<feature type="domain" description="EamA" evidence="2">
    <location>
        <begin position="4"/>
        <end position="134"/>
    </location>
</feature>